<name>A0ABQ4PYI3_9PROT</name>
<evidence type="ECO:0000313" key="6">
    <source>
        <dbReference type="Proteomes" id="UP001161064"/>
    </source>
</evidence>
<organism evidence="5 6">
    <name type="scientific">Candidatus Phycosocius spiralis</name>
    <dbReference type="NCBI Taxonomy" id="2815099"/>
    <lineage>
        <taxon>Bacteria</taxon>
        <taxon>Pseudomonadati</taxon>
        <taxon>Pseudomonadota</taxon>
        <taxon>Alphaproteobacteria</taxon>
        <taxon>Caulobacterales</taxon>
        <taxon>Caulobacterales incertae sedis</taxon>
        <taxon>Candidatus Phycosocius</taxon>
    </lineage>
</organism>
<dbReference type="Gene3D" id="1.10.150.240">
    <property type="entry name" value="Putative phosphatase, domain 2"/>
    <property type="match status" value="1"/>
</dbReference>
<reference evidence="5" key="1">
    <citation type="submission" date="2021-05" db="EMBL/GenBank/DDBJ databases">
        <authorList>
            <person name="Tanabe Y."/>
        </authorList>
    </citation>
    <scope>NUCLEOTIDE SEQUENCE</scope>
    <source>
        <strain evidence="5">BOTRYCO-1</strain>
    </source>
</reference>
<comment type="caution">
    <text evidence="5">The sequence shown here is derived from an EMBL/GenBank/DDBJ whole genome shotgun (WGS) entry which is preliminary data.</text>
</comment>
<protein>
    <recommendedName>
        <fullName evidence="4">phosphoglycolate phosphatase</fullName>
        <ecNumber evidence="4">3.1.3.18</ecNumber>
    </recommendedName>
</protein>
<dbReference type="SUPFAM" id="SSF56784">
    <property type="entry name" value="HAD-like"/>
    <property type="match status" value="1"/>
</dbReference>
<dbReference type="InterPro" id="IPR023214">
    <property type="entry name" value="HAD_sf"/>
</dbReference>
<comment type="catalytic activity">
    <reaction evidence="1">
        <text>2-phosphoglycolate + H2O = glycolate + phosphate</text>
        <dbReference type="Rhea" id="RHEA:14369"/>
        <dbReference type="ChEBI" id="CHEBI:15377"/>
        <dbReference type="ChEBI" id="CHEBI:29805"/>
        <dbReference type="ChEBI" id="CHEBI:43474"/>
        <dbReference type="ChEBI" id="CHEBI:58033"/>
        <dbReference type="EC" id="3.1.3.18"/>
    </reaction>
</comment>
<evidence type="ECO:0000256" key="4">
    <source>
        <dbReference type="ARBA" id="ARBA00013078"/>
    </source>
</evidence>
<reference evidence="5" key="2">
    <citation type="journal article" date="2023" name="ISME Commun">
        <title>Characterization of a bloom-associated alphaproteobacterial lineage, 'Candidatus Phycosocius': insights into freshwater algal-bacterial interactions.</title>
        <authorList>
            <person name="Tanabe Y."/>
            <person name="Yamaguchi H."/>
            <person name="Yoshida M."/>
            <person name="Kai A."/>
            <person name="Okazaki Y."/>
        </authorList>
    </citation>
    <scope>NUCLEOTIDE SEQUENCE</scope>
    <source>
        <strain evidence="5">BOTRYCO-1</strain>
    </source>
</reference>
<dbReference type="InterPro" id="IPR050155">
    <property type="entry name" value="HAD-like_hydrolase_sf"/>
</dbReference>
<proteinExistence type="inferred from homology"/>
<comment type="pathway">
    <text evidence="2">Organic acid metabolism; glycolate biosynthesis; glycolate from 2-phosphoglycolate: step 1/1.</text>
</comment>
<sequence>MTSLFNGLAICFDLDGTLIDTAPDLVAATNAVMRKANLTEIALQEVRAMIGLGARALITKAAAAAGKRFEDDELNHHVAYFLAAYEQNLTGQSKPFDGVIEVLSHLEDQGAILSVCTNKPAHLAGPVLDAFDMKKYFRAVVGQGQAGANKPDGRHITYTVAASGASLERAIMVGDSAADVQGARNAGVPVIISSFGYTIEKASALGADAVFDHYNEVPDLIEHIMKSKP</sequence>
<accession>A0ABQ4PYI3</accession>
<evidence type="ECO:0000256" key="1">
    <source>
        <dbReference type="ARBA" id="ARBA00000830"/>
    </source>
</evidence>
<keyword evidence="6" id="KW-1185">Reference proteome</keyword>
<dbReference type="PANTHER" id="PTHR43434:SF1">
    <property type="entry name" value="PHOSPHOGLYCOLATE PHOSPHATASE"/>
    <property type="match status" value="1"/>
</dbReference>
<gene>
    <name evidence="5" type="primary">gph</name>
    <name evidence="5" type="ORF">PsB1_2241</name>
</gene>
<dbReference type="RefSeq" id="WP_284361667.1">
    <property type="nucleotide sequence ID" value="NZ_BPFZ01000020.1"/>
</dbReference>
<dbReference type="InterPro" id="IPR023198">
    <property type="entry name" value="PGP-like_dom2"/>
</dbReference>
<dbReference type="EC" id="3.1.3.18" evidence="4"/>
<dbReference type="InterPro" id="IPR036412">
    <property type="entry name" value="HAD-like_sf"/>
</dbReference>
<dbReference type="EMBL" id="BPFZ01000020">
    <property type="protein sequence ID" value="GIU68087.1"/>
    <property type="molecule type" value="Genomic_DNA"/>
</dbReference>
<comment type="similarity">
    <text evidence="3">Belongs to the HAD-like hydrolase superfamily. CbbY/CbbZ/Gph/YieH family.</text>
</comment>
<dbReference type="InterPro" id="IPR041492">
    <property type="entry name" value="HAD_2"/>
</dbReference>
<dbReference type="Pfam" id="PF13419">
    <property type="entry name" value="HAD_2"/>
    <property type="match status" value="1"/>
</dbReference>
<dbReference type="Gene3D" id="3.40.50.1000">
    <property type="entry name" value="HAD superfamily/HAD-like"/>
    <property type="match status" value="1"/>
</dbReference>
<dbReference type="SFLD" id="SFLDG01129">
    <property type="entry name" value="C1.5:_HAD__Beta-PGM__Phosphata"/>
    <property type="match status" value="1"/>
</dbReference>
<dbReference type="NCBIfam" id="TIGR01509">
    <property type="entry name" value="HAD-SF-IA-v3"/>
    <property type="match status" value="1"/>
</dbReference>
<evidence type="ECO:0000256" key="2">
    <source>
        <dbReference type="ARBA" id="ARBA00004818"/>
    </source>
</evidence>
<dbReference type="Proteomes" id="UP001161064">
    <property type="component" value="Unassembled WGS sequence"/>
</dbReference>
<evidence type="ECO:0000313" key="5">
    <source>
        <dbReference type="EMBL" id="GIU68087.1"/>
    </source>
</evidence>
<dbReference type="PANTHER" id="PTHR43434">
    <property type="entry name" value="PHOSPHOGLYCOLATE PHOSPHATASE"/>
    <property type="match status" value="1"/>
</dbReference>
<dbReference type="NCBIfam" id="TIGR01549">
    <property type="entry name" value="HAD-SF-IA-v1"/>
    <property type="match status" value="1"/>
</dbReference>
<dbReference type="InterPro" id="IPR006439">
    <property type="entry name" value="HAD-SF_hydro_IA"/>
</dbReference>
<dbReference type="SFLD" id="SFLDG01135">
    <property type="entry name" value="C1.5.6:_HAD__Beta-PGM__Phospha"/>
    <property type="match status" value="1"/>
</dbReference>
<dbReference type="SFLD" id="SFLDS00003">
    <property type="entry name" value="Haloacid_Dehalogenase"/>
    <property type="match status" value="1"/>
</dbReference>
<evidence type="ECO:0000256" key="3">
    <source>
        <dbReference type="ARBA" id="ARBA00006171"/>
    </source>
</evidence>